<dbReference type="AlphaFoldDB" id="A0A8J3NJU2"/>
<keyword evidence="2" id="KW-1133">Transmembrane helix</keyword>
<dbReference type="RefSeq" id="WP_203750157.1">
    <property type="nucleotide sequence ID" value="NZ_BONF01000028.1"/>
</dbReference>
<feature type="transmembrane region" description="Helical" evidence="2">
    <location>
        <begin position="71"/>
        <end position="91"/>
    </location>
</feature>
<gene>
    <name evidence="3" type="ORF">Cba03nite_47610</name>
</gene>
<evidence type="ECO:0000313" key="4">
    <source>
        <dbReference type="Proteomes" id="UP000601223"/>
    </source>
</evidence>
<comment type="caution">
    <text evidence="3">The sequence shown here is derived from an EMBL/GenBank/DDBJ whole genome shotgun (WGS) entry which is preliminary data.</text>
</comment>
<evidence type="ECO:0000313" key="3">
    <source>
        <dbReference type="EMBL" id="GIF83412.1"/>
    </source>
</evidence>
<keyword evidence="2" id="KW-0812">Transmembrane</keyword>
<accession>A0A8J3NJU2</accession>
<reference evidence="3 4" key="1">
    <citation type="submission" date="2021-01" db="EMBL/GenBank/DDBJ databases">
        <title>Whole genome shotgun sequence of Catellatospora bangladeshensis NBRC 107357.</title>
        <authorList>
            <person name="Komaki H."/>
            <person name="Tamura T."/>
        </authorList>
    </citation>
    <scope>NUCLEOTIDE SEQUENCE [LARGE SCALE GENOMIC DNA]</scope>
    <source>
        <strain evidence="3 4">NBRC 107357</strain>
    </source>
</reference>
<feature type="transmembrane region" description="Helical" evidence="2">
    <location>
        <begin position="7"/>
        <end position="26"/>
    </location>
</feature>
<feature type="transmembrane region" description="Helical" evidence="2">
    <location>
        <begin position="32"/>
        <end position="51"/>
    </location>
</feature>
<name>A0A8J3NJU2_9ACTN</name>
<keyword evidence="4" id="KW-1185">Reference proteome</keyword>
<dbReference type="EMBL" id="BONF01000028">
    <property type="protein sequence ID" value="GIF83412.1"/>
    <property type="molecule type" value="Genomic_DNA"/>
</dbReference>
<feature type="compositionally biased region" description="Basic residues" evidence="1">
    <location>
        <begin position="140"/>
        <end position="150"/>
    </location>
</feature>
<sequence length="160" mass="17258">MFWLWCVRLCVLGLGWHAGLLIYGFIPPAEPMPEWLVLCTVVATIAAVAVWRPIVFDHRARKLWRARPGWWPWSVLGAVLPAVIVVAASAFGLAPADTGGERGIAAVSIFVLGLSLPVYLACHRAAHGGRPSGPVPLPRSARRARERAARRGGTSGAARR</sequence>
<protein>
    <submittedName>
        <fullName evidence="3">Uncharacterized protein</fullName>
    </submittedName>
</protein>
<evidence type="ECO:0000256" key="2">
    <source>
        <dbReference type="SAM" id="Phobius"/>
    </source>
</evidence>
<feature type="transmembrane region" description="Helical" evidence="2">
    <location>
        <begin position="103"/>
        <end position="122"/>
    </location>
</feature>
<feature type="region of interest" description="Disordered" evidence="1">
    <location>
        <begin position="128"/>
        <end position="160"/>
    </location>
</feature>
<proteinExistence type="predicted"/>
<keyword evidence="2" id="KW-0472">Membrane</keyword>
<evidence type="ECO:0000256" key="1">
    <source>
        <dbReference type="SAM" id="MobiDB-lite"/>
    </source>
</evidence>
<dbReference type="Proteomes" id="UP000601223">
    <property type="component" value="Unassembled WGS sequence"/>
</dbReference>
<organism evidence="3 4">
    <name type="scientific">Catellatospora bangladeshensis</name>
    <dbReference type="NCBI Taxonomy" id="310355"/>
    <lineage>
        <taxon>Bacteria</taxon>
        <taxon>Bacillati</taxon>
        <taxon>Actinomycetota</taxon>
        <taxon>Actinomycetes</taxon>
        <taxon>Micromonosporales</taxon>
        <taxon>Micromonosporaceae</taxon>
        <taxon>Catellatospora</taxon>
    </lineage>
</organism>